<dbReference type="InterPro" id="IPR001254">
    <property type="entry name" value="Trypsin_dom"/>
</dbReference>
<dbReference type="SUPFAM" id="SSF50494">
    <property type="entry name" value="Trypsin-like serine proteases"/>
    <property type="match status" value="1"/>
</dbReference>
<dbReference type="EMBL" id="GEMB01004183">
    <property type="protein sequence ID" value="JAR99083.1"/>
    <property type="molecule type" value="Transcribed_RNA"/>
</dbReference>
<dbReference type="GO" id="GO:0004252">
    <property type="term" value="F:serine-type endopeptidase activity"/>
    <property type="evidence" value="ECO:0007669"/>
    <property type="project" value="InterPro"/>
</dbReference>
<reference evidence="2" key="1">
    <citation type="submission" date="2016-04" db="EMBL/GenBank/DDBJ databases">
        <authorList>
            <person name="Calderon-Fernandez G.M.Sr."/>
        </authorList>
    </citation>
    <scope>NUCLEOTIDE SEQUENCE</scope>
    <source>
        <strain evidence="2">Int1</strain>
        <tissue evidence="2">Integument</tissue>
    </source>
</reference>
<protein>
    <recommendedName>
        <fullName evidence="1">Peptidase S1 domain-containing protein</fullName>
    </recommendedName>
</protein>
<organism evidence="2">
    <name type="scientific">Triatoma infestans</name>
    <name type="common">Assassin bug</name>
    <dbReference type="NCBI Taxonomy" id="30076"/>
    <lineage>
        <taxon>Eukaryota</taxon>
        <taxon>Metazoa</taxon>
        <taxon>Ecdysozoa</taxon>
        <taxon>Arthropoda</taxon>
        <taxon>Hexapoda</taxon>
        <taxon>Insecta</taxon>
        <taxon>Pterygota</taxon>
        <taxon>Neoptera</taxon>
        <taxon>Paraneoptera</taxon>
        <taxon>Hemiptera</taxon>
        <taxon>Heteroptera</taxon>
        <taxon>Panheteroptera</taxon>
        <taxon>Cimicomorpha</taxon>
        <taxon>Reduviidae</taxon>
        <taxon>Triatominae</taxon>
        <taxon>Triatoma</taxon>
    </lineage>
</organism>
<reference evidence="2" key="2">
    <citation type="journal article" date="2017" name="J. Med. Entomol.">
        <title>Transcriptome Analysis of the Triatoma infestans (Hemiptera: Reduviidae) Integument.</title>
        <authorList>
            <person name="Calderon-Fernandez G.M."/>
            <person name="Moriconi D.E."/>
            <person name="Dulbecco A.B."/>
            <person name="Juarez M.P."/>
        </authorList>
    </citation>
    <scope>NUCLEOTIDE SEQUENCE</scope>
    <source>
        <strain evidence="2">Int1</strain>
        <tissue evidence="2">Integument</tissue>
    </source>
</reference>
<dbReference type="AlphaFoldDB" id="A0A170XQ03"/>
<evidence type="ECO:0000259" key="1">
    <source>
        <dbReference type="Pfam" id="PF00089"/>
    </source>
</evidence>
<dbReference type="Gene3D" id="2.40.10.10">
    <property type="entry name" value="Trypsin-like serine proteases"/>
    <property type="match status" value="1"/>
</dbReference>
<proteinExistence type="predicted"/>
<feature type="non-terminal residue" evidence="2">
    <location>
        <position position="152"/>
    </location>
</feature>
<feature type="domain" description="Peptidase S1" evidence="1">
    <location>
        <begin position="32"/>
        <end position="114"/>
    </location>
</feature>
<sequence>MVRVQLNDHQKSKIKYLLADEYGFKWNKDDLQGRNCMAVGFGQISYNDPKLLMKKLTVRYSPKACGCFATNRGLLCGKSETSGSEKCFDDNGGPLICNGQVVGVANRLLQCDQKQGENCGEETFLRYTNLCAHFPWISIYVDSFPEECFEYK</sequence>
<name>A0A170XQ03_TRIIF</name>
<dbReference type="InterPro" id="IPR009003">
    <property type="entry name" value="Peptidase_S1_PA"/>
</dbReference>
<accession>A0A170XQ03</accession>
<dbReference type="Pfam" id="PF00089">
    <property type="entry name" value="Trypsin"/>
    <property type="match status" value="1"/>
</dbReference>
<dbReference type="InterPro" id="IPR043504">
    <property type="entry name" value="Peptidase_S1_PA_chymotrypsin"/>
</dbReference>
<dbReference type="GO" id="GO:0006508">
    <property type="term" value="P:proteolysis"/>
    <property type="evidence" value="ECO:0007669"/>
    <property type="project" value="InterPro"/>
</dbReference>
<evidence type="ECO:0000313" key="2">
    <source>
        <dbReference type="EMBL" id="JAR99083.1"/>
    </source>
</evidence>